<accession>A0A1G9X2B4</accession>
<dbReference type="InterPro" id="IPR000084">
    <property type="entry name" value="PE-PGRS_N"/>
</dbReference>
<evidence type="ECO:0000259" key="1">
    <source>
        <dbReference type="Pfam" id="PF00934"/>
    </source>
</evidence>
<organism evidence="2 3">
    <name type="scientific">Allokutzneria albata</name>
    <name type="common">Kibdelosporangium albatum</name>
    <dbReference type="NCBI Taxonomy" id="211114"/>
    <lineage>
        <taxon>Bacteria</taxon>
        <taxon>Bacillati</taxon>
        <taxon>Actinomycetota</taxon>
        <taxon>Actinomycetes</taxon>
        <taxon>Pseudonocardiales</taxon>
        <taxon>Pseudonocardiaceae</taxon>
        <taxon>Allokutzneria</taxon>
    </lineage>
</organism>
<dbReference type="AlphaFoldDB" id="A0A1G9X2B4"/>
<reference evidence="2 3" key="1">
    <citation type="submission" date="2016-10" db="EMBL/GenBank/DDBJ databases">
        <authorList>
            <person name="de Groot N.N."/>
        </authorList>
    </citation>
    <scope>NUCLEOTIDE SEQUENCE [LARGE SCALE GENOMIC DNA]</scope>
    <source>
        <strain evidence="2 3">DSM 44149</strain>
    </source>
</reference>
<protein>
    <submittedName>
        <fullName evidence="2">PE family protein</fullName>
    </submittedName>
</protein>
<name>A0A1G9X2B4_ALLAB</name>
<feature type="domain" description="PE" evidence="1">
    <location>
        <begin position="34"/>
        <end position="103"/>
    </location>
</feature>
<sequence>MSKQYARAGGWRIDLDQVPVAIKIFNDTLQDIKALTMQAADARGIRPMGDDDVSKALAKEVSERHLDGRGAIWAAEQLSTELTKVVTALEATRQHYRRLESANRHTVSR</sequence>
<dbReference type="EMBL" id="LT629701">
    <property type="protein sequence ID" value="SDM90869.1"/>
    <property type="molecule type" value="Genomic_DNA"/>
</dbReference>
<evidence type="ECO:0000313" key="3">
    <source>
        <dbReference type="Proteomes" id="UP000183376"/>
    </source>
</evidence>
<dbReference type="Pfam" id="PF00934">
    <property type="entry name" value="PE"/>
    <property type="match status" value="1"/>
</dbReference>
<dbReference type="STRING" id="211114.SAMN04489726_3949"/>
<evidence type="ECO:0000313" key="2">
    <source>
        <dbReference type="EMBL" id="SDM90869.1"/>
    </source>
</evidence>
<gene>
    <name evidence="2" type="ORF">SAMN04489726_3949</name>
</gene>
<proteinExistence type="predicted"/>
<dbReference type="Proteomes" id="UP000183376">
    <property type="component" value="Chromosome I"/>
</dbReference>
<keyword evidence="3" id="KW-1185">Reference proteome</keyword>
<dbReference type="RefSeq" id="WP_030430841.1">
    <property type="nucleotide sequence ID" value="NZ_JOEF01000016.1"/>
</dbReference>